<reference evidence="13" key="1">
    <citation type="journal article" date="2020" name="Viruses">
        <title>Soybean Thrips (Thysanoptera: Thripidae) Harbor Highly Diverse Populations of Arthropod, Fungal and Plant Viruses.</title>
        <authorList>
            <person name="Thekke-Veetil T."/>
            <person name="Lagos-Kutz D."/>
            <person name="McCoppin N.K."/>
            <person name="Hartman G.L."/>
            <person name="Ju H.K."/>
            <person name="Lim H.S."/>
            <person name="Domier L.L."/>
        </authorList>
    </citation>
    <scope>NUCLEOTIDE SEQUENCE</scope>
    <source>
        <strain evidence="13">STN1</strain>
    </source>
</reference>
<organism evidence="13">
    <name type="scientific">Soybean thrips rhabdo-like virus 2</name>
    <dbReference type="NCBI Taxonomy" id="2802236"/>
    <lineage>
        <taxon>Viruses</taxon>
        <taxon>Riboviria</taxon>
        <taxon>Orthornavirae</taxon>
        <taxon>Negarnaviricota</taxon>
        <taxon>Haploviricotina</taxon>
        <taxon>Monjiviricetes</taxon>
        <taxon>Mononegavirales</taxon>
        <taxon>Rhabdoviridae</taxon>
        <taxon>Alpharhabdovirinae</taxon>
        <taxon>Betathriprhavirus</taxon>
        <taxon>Betathriprhavirus midwest</taxon>
    </lineage>
</organism>
<dbReference type="SUPFAM" id="SSF140809">
    <property type="entry name" value="Rhabdovirus nucleoprotein-like"/>
    <property type="match status" value="1"/>
</dbReference>
<protein>
    <recommendedName>
        <fullName evidence="3">Nucleoprotein</fullName>
    </recommendedName>
    <alternativeName>
        <fullName evidence="11">Nucleocapsid protein</fullName>
    </alternativeName>
</protein>
<dbReference type="GO" id="GO:0003723">
    <property type="term" value="F:RNA binding"/>
    <property type="evidence" value="ECO:0007669"/>
    <property type="project" value="UniProtKB-KW"/>
</dbReference>
<keyword evidence="10" id="KW-0687">Ribonucleoprotein</keyword>
<keyword evidence="7" id="KW-0694">RNA-binding</keyword>
<keyword evidence="5" id="KW-0167">Capsid protein</keyword>
<evidence type="ECO:0000256" key="2">
    <source>
        <dbReference type="ARBA" id="ARBA00004328"/>
    </source>
</evidence>
<dbReference type="InterPro" id="IPR035961">
    <property type="entry name" value="Rhabdovirus_nucleoprotein-like"/>
</dbReference>
<dbReference type="Pfam" id="PF00945">
    <property type="entry name" value="Rhabdo_ncap"/>
    <property type="match status" value="1"/>
</dbReference>
<sequence>MESICMIKDDGTSSEIIIPDFKLELSPQFPADWFKEHNQVKPPLIIEVSKGGLAEIANRLGDAWGSNTTIRDAMEFLYLYVKKHITAKLDKDWVSYGVTIGKSGDTVSPISLLAVEEKESVPDTPIGSVLDEKMYLERICMILAIYRMESASKAPGTYRDTVVSRMEEVLKGHPFNVGSIDLAPLLIRTNWARNETYRKLVAAIDMFLVHFKDHHLAPLRVTTLTSRDKDCGGMIALQDLSKIMGKSVGESLTFVLDKRVSKEVLRIIKEGDESGKDESYFHYFKELGLSQKSPFSSSMNPVLYNFTYILGALLGQTRSCHARLFSTDGIINVMNVAAYVAYYLRGWAEASMVFHKKGAAEKVSAFKEVIGDDTDEKDSFFIMKKIYENDGVITQEMRKELRESVSKLSDLRPGSIGKYVKDFFG</sequence>
<evidence type="ECO:0000256" key="4">
    <source>
        <dbReference type="ARBA" id="ARBA00022497"/>
    </source>
</evidence>
<comment type="subcellular location">
    <subcellularLocation>
        <location evidence="1">Host cytoplasm</location>
    </subcellularLocation>
    <subcellularLocation>
        <location evidence="2">Virion</location>
    </subcellularLocation>
</comment>
<dbReference type="InterPro" id="IPR018247">
    <property type="entry name" value="EF_Hand_1_Ca_BS"/>
</dbReference>
<evidence type="ECO:0000256" key="10">
    <source>
        <dbReference type="ARBA" id="ARBA00023274"/>
    </source>
</evidence>
<evidence type="ECO:0000256" key="7">
    <source>
        <dbReference type="ARBA" id="ARBA00022884"/>
    </source>
</evidence>
<dbReference type="Gene3D" id="1.10.3570.10">
    <property type="entry name" value="Rhabdovirus nucleocapsid protein like domain"/>
    <property type="match status" value="1"/>
</dbReference>
<name>A0A7T8G245_9RHAB</name>
<dbReference type="InterPro" id="IPR023330">
    <property type="entry name" value="Rhabdovirus_ncapsid_N"/>
</dbReference>
<dbReference type="GO" id="GO:0030430">
    <property type="term" value="C:host cell cytoplasm"/>
    <property type="evidence" value="ECO:0007669"/>
    <property type="project" value="UniProtKB-SubCell"/>
</dbReference>
<evidence type="ECO:0000256" key="5">
    <source>
        <dbReference type="ARBA" id="ARBA00022561"/>
    </source>
</evidence>
<keyword evidence="6" id="KW-0946">Virion</keyword>
<dbReference type="GO" id="GO:1990904">
    <property type="term" value="C:ribonucleoprotein complex"/>
    <property type="evidence" value="ECO:0007669"/>
    <property type="project" value="UniProtKB-KW"/>
</dbReference>
<dbReference type="InterPro" id="IPR023331">
    <property type="entry name" value="Rhabdovirus_ncapsid_C"/>
</dbReference>
<proteinExistence type="predicted"/>
<feature type="domain" description="Rhabdovirus nucleocapsid" evidence="12">
    <location>
        <begin position="26"/>
        <end position="378"/>
    </location>
</feature>
<evidence type="ECO:0000256" key="3">
    <source>
        <dbReference type="ARBA" id="ARBA00014389"/>
    </source>
</evidence>
<keyword evidence="4" id="KW-1139">Helical capsid protein</keyword>
<evidence type="ECO:0000256" key="1">
    <source>
        <dbReference type="ARBA" id="ARBA00004192"/>
    </source>
</evidence>
<evidence type="ECO:0000256" key="8">
    <source>
        <dbReference type="ARBA" id="ARBA00023086"/>
    </source>
</evidence>
<dbReference type="EMBL" id="MT224148">
    <property type="protein sequence ID" value="QQP18750.1"/>
    <property type="molecule type" value="Viral_cRNA"/>
</dbReference>
<evidence type="ECO:0000256" key="11">
    <source>
        <dbReference type="ARBA" id="ARBA00033344"/>
    </source>
</evidence>
<accession>A0A7T8G245</accession>
<dbReference type="GO" id="GO:0019013">
    <property type="term" value="C:viral nucleocapsid"/>
    <property type="evidence" value="ECO:0007669"/>
    <property type="project" value="UniProtKB-KW"/>
</dbReference>
<dbReference type="GO" id="GO:0019029">
    <property type="term" value="C:helical viral capsid"/>
    <property type="evidence" value="ECO:0007669"/>
    <property type="project" value="UniProtKB-KW"/>
</dbReference>
<evidence type="ECO:0000313" key="13">
    <source>
        <dbReference type="EMBL" id="QQP18750.1"/>
    </source>
</evidence>
<keyword evidence="9" id="KW-1035">Host cytoplasm</keyword>
<keyword evidence="8 13" id="KW-0543">Viral nucleoprotein</keyword>
<dbReference type="Gene3D" id="1.10.3610.10">
    <property type="entry name" value="Nucleoprotein"/>
    <property type="match status" value="1"/>
</dbReference>
<evidence type="ECO:0000259" key="12">
    <source>
        <dbReference type="Pfam" id="PF00945"/>
    </source>
</evidence>
<evidence type="ECO:0000256" key="6">
    <source>
        <dbReference type="ARBA" id="ARBA00022844"/>
    </source>
</evidence>
<evidence type="ECO:0000256" key="9">
    <source>
        <dbReference type="ARBA" id="ARBA00023200"/>
    </source>
</evidence>
<dbReference type="InterPro" id="IPR000448">
    <property type="entry name" value="Rhabdo_ncapsid"/>
</dbReference>
<dbReference type="PROSITE" id="PS00018">
    <property type="entry name" value="EF_HAND_1"/>
    <property type="match status" value="1"/>
</dbReference>